<keyword evidence="2" id="KW-0472">Membrane</keyword>
<protein>
    <submittedName>
        <fullName evidence="3">Uncharacterized protein</fullName>
    </submittedName>
</protein>
<dbReference type="Proteomes" id="UP000237271">
    <property type="component" value="Unassembled WGS sequence"/>
</dbReference>
<feature type="non-terminal residue" evidence="3">
    <location>
        <position position="1"/>
    </location>
</feature>
<sequence>KRRVEVQQRLMRMAAPSPSSLGLDKSYDRRPTARRPRPVPHYDPEEDALMSLIMEKEKREATSNQQIDRSMGLQPSKLPFPSVLPPLRRPEGLKPNSSINKVTLRPTGQKLNAAGDFYSPVRPRESSLNGSTSDFRQNLNISRIKAPTPKRFVRATTAPSPRNPFMYDQMKTPDRWRTTAMRSNQEEVNESALKRWEEEDARQADRLLEKAARDGDNDALWNDFFYGTKAARAKTNQSPEQPVVYSTSSFPEMFSRSRSNSHDGSCYEADDRPKSPISTGAEDLVAGDDKNFDNSSGDDRDQFSHGSGSAGAFQFVQVGALHGMEFPRWSMIVVVSCLVVGTSGFCMKELMTVLGLFSKRTPFTLSRGEQERMRDRVSLLQQELQGFQLSTSEIEVKAQTVLIELRQHMDRMRIDREKHQDMLATEMQELRHHILHVTHELVEKERKSFQAQLEEMVKIQVISEEEADTCASIAGVDAENEKKLEETPLEQSAQGELVVAPSQSSTLDVQVQVEQSTPAKEDDLVIIPSHDDFVNVQSKPTGFESQVEAHIDEVEHIQEAVLSTVSVLKQIDNKIGTATAPAAKVKVISKPPHRTSGMSLDGILLLVGIMFLAACVVLRVYNINRRKRWFEERRKRRNQRALLLAQQRARAMADNQEDSDDWEADDGVEEVSLMTPDRESENGEPKSEQQQSADIDTDLGDNNPSEQTSFSPAYRLATNEVRLREIVPLIS</sequence>
<feature type="region of interest" description="Disordered" evidence="1">
    <location>
        <begin position="1"/>
        <end position="82"/>
    </location>
</feature>
<evidence type="ECO:0000313" key="4">
    <source>
        <dbReference type="Proteomes" id="UP000237271"/>
    </source>
</evidence>
<feature type="compositionally biased region" description="Polar residues" evidence="1">
    <location>
        <begin position="688"/>
        <end position="711"/>
    </location>
</feature>
<name>A0A2P4WXE2_9STRA</name>
<organism evidence="3 4">
    <name type="scientific">Phytophthora palmivora</name>
    <dbReference type="NCBI Taxonomy" id="4796"/>
    <lineage>
        <taxon>Eukaryota</taxon>
        <taxon>Sar</taxon>
        <taxon>Stramenopiles</taxon>
        <taxon>Oomycota</taxon>
        <taxon>Peronosporomycetes</taxon>
        <taxon>Peronosporales</taxon>
        <taxon>Peronosporaceae</taxon>
        <taxon>Phytophthora</taxon>
    </lineage>
</organism>
<proteinExistence type="predicted"/>
<evidence type="ECO:0000256" key="1">
    <source>
        <dbReference type="SAM" id="MobiDB-lite"/>
    </source>
</evidence>
<feature type="compositionally biased region" description="Basic and acidic residues" evidence="1">
    <location>
        <begin position="676"/>
        <end position="687"/>
    </location>
</feature>
<keyword evidence="2" id="KW-1133">Transmembrane helix</keyword>
<accession>A0A2P4WXE2</accession>
<feature type="region of interest" description="Disordered" evidence="1">
    <location>
        <begin position="651"/>
        <end position="715"/>
    </location>
</feature>
<dbReference type="OrthoDB" id="128410at2759"/>
<dbReference type="EMBL" id="NCKW01020418">
    <property type="protein sequence ID" value="POM57978.1"/>
    <property type="molecule type" value="Genomic_DNA"/>
</dbReference>
<comment type="caution">
    <text evidence="3">The sequence shown here is derived from an EMBL/GenBank/DDBJ whole genome shotgun (WGS) entry which is preliminary data.</text>
</comment>
<gene>
    <name evidence="3" type="ORF">PHPALM_37437</name>
</gene>
<evidence type="ECO:0000256" key="2">
    <source>
        <dbReference type="SAM" id="Phobius"/>
    </source>
</evidence>
<keyword evidence="4" id="KW-1185">Reference proteome</keyword>
<feature type="region of interest" description="Disordered" evidence="1">
    <location>
        <begin position="111"/>
        <end position="134"/>
    </location>
</feature>
<reference evidence="3 4" key="1">
    <citation type="journal article" date="2017" name="Genome Biol. Evol.">
        <title>Phytophthora megakarya and P. palmivora, closely related causal agents of cacao black pod rot, underwent increases in genome sizes and gene numbers by different mechanisms.</title>
        <authorList>
            <person name="Ali S.S."/>
            <person name="Shao J."/>
            <person name="Lary D.J."/>
            <person name="Kronmiller B."/>
            <person name="Shen D."/>
            <person name="Strem M.D."/>
            <person name="Amoako-Attah I."/>
            <person name="Akrofi A.Y."/>
            <person name="Begoude B.A."/>
            <person name="Ten Hoopen G.M."/>
            <person name="Coulibaly K."/>
            <person name="Kebe B.I."/>
            <person name="Melnick R.L."/>
            <person name="Guiltinan M.J."/>
            <person name="Tyler B.M."/>
            <person name="Meinhardt L.W."/>
            <person name="Bailey B.A."/>
        </authorList>
    </citation>
    <scope>NUCLEOTIDE SEQUENCE [LARGE SCALE GENOMIC DNA]</scope>
    <source>
        <strain evidence="4">sbr112.9</strain>
    </source>
</reference>
<evidence type="ECO:0000313" key="3">
    <source>
        <dbReference type="EMBL" id="POM57978.1"/>
    </source>
</evidence>
<feature type="region of interest" description="Disordered" evidence="1">
    <location>
        <begin position="254"/>
        <end position="305"/>
    </location>
</feature>
<keyword evidence="2" id="KW-0812">Transmembrane</keyword>
<feature type="compositionally biased region" description="Acidic residues" evidence="1">
    <location>
        <begin position="655"/>
        <end position="669"/>
    </location>
</feature>
<feature type="transmembrane region" description="Helical" evidence="2">
    <location>
        <begin position="602"/>
        <end position="621"/>
    </location>
</feature>
<dbReference type="AlphaFoldDB" id="A0A2P4WXE2"/>
<feature type="compositionally biased region" description="Basic and acidic residues" evidence="1">
    <location>
        <begin position="287"/>
        <end position="303"/>
    </location>
</feature>